<evidence type="ECO:0000313" key="3">
    <source>
        <dbReference type="Proteomes" id="UP000654993"/>
    </source>
</evidence>
<protein>
    <submittedName>
        <fullName evidence="2">Glucan 1,4-alpha-glucosidase</fullName>
    </submittedName>
</protein>
<proteinExistence type="predicted"/>
<dbReference type="Pfam" id="PF00723">
    <property type="entry name" value="Glyco_hydro_15"/>
    <property type="match status" value="1"/>
</dbReference>
<dbReference type="PANTHER" id="PTHR31616:SF0">
    <property type="entry name" value="GLUCAN 1,4-ALPHA-GLUCOSIDASE"/>
    <property type="match status" value="1"/>
</dbReference>
<dbReference type="InterPro" id="IPR011613">
    <property type="entry name" value="GH15-like"/>
</dbReference>
<dbReference type="RefSeq" id="WP_200965306.1">
    <property type="nucleotide sequence ID" value="NZ_BMAQ01000002.1"/>
</dbReference>
<comment type="caution">
    <text evidence="2">The sequence shown here is derived from an EMBL/GenBank/DDBJ whole genome shotgun (WGS) entry which is preliminary data.</text>
</comment>
<dbReference type="EMBL" id="BMAQ01000002">
    <property type="protein sequence ID" value="GFR37009.1"/>
    <property type="molecule type" value="Genomic_DNA"/>
</dbReference>
<accession>A0A916VEV3</accession>
<dbReference type="PANTHER" id="PTHR31616">
    <property type="entry name" value="TREHALASE"/>
    <property type="match status" value="1"/>
</dbReference>
<evidence type="ECO:0000259" key="1">
    <source>
        <dbReference type="Pfam" id="PF00723"/>
    </source>
</evidence>
<keyword evidence="3" id="KW-1185">Reference proteome</keyword>
<dbReference type="Gene3D" id="1.50.10.10">
    <property type="match status" value="1"/>
</dbReference>
<sequence>MNVHLEQRLRNKPYLIDAIIGNSHWLSSLGANGRMYRAWWPHIDTPQLIDEVRIGLVTEEQGKVHWFEDEAAGWQHEAQYVAGSNVFHVRAASAQHPIVVDSLHFAVPERDLIVREYTLTNKGSSPLSVSLILYSSMQIDENPLYQTTMFEPAVDALVHFKKQYYLAWAGDQTCAKFQAGLSFEAADEGLQALRGVEIDMHSGGACAWSVETIAPGESVVLPLYLAAGHTLEQVLRNVEEARTKTSDQWYEETIVYWQQYLAQAAPCPLQDPAVCELYERSLLMFSLMSDGKTGSIIAAPEFDEYFTLCGGYGYCWGRDAAFITTALDRAGLTHLTDKFYDWALTAQSPDGSWQQRHYHDGSLAPSWGLQIDEGASILWGMYQHYVHRPSAGFLRKVWPAVRLGAEFLMNFLDEETGLPQPSRDLWEEREAIHTYSAAAVYGGLTAAAEFAQLNGDAASAERWAEAALRIKQRIDELCWNEARGCLYRGLRLTVDAAQYEQALADGASGKIVETDKGYVKHVLDVDPVVDVSLLGVAVPFDCMPAESERMRLTADKVEEALTVPGVGGILRYEGDPYVGGNPWILTTLWLAQYRIRTGQLDEARKLIDWALAHRTRCGLLPEQVDRETGETAWVVPLTWSHAMFVLAVWMLAEAERTG</sequence>
<reference evidence="2" key="2">
    <citation type="journal article" date="2021" name="Data Brief">
        <title>Draft genome sequence data of the facultative, thermophilic, xylanolytic bacterium Paenibacillus sp. strain DA-C8.</title>
        <authorList>
            <person name="Chhe C."/>
            <person name="Uke A."/>
            <person name="Baramee S."/>
            <person name="Ungkulpasvich U."/>
            <person name="Tachaapaikoon C."/>
            <person name="Pason P."/>
            <person name="Waeonukul R."/>
            <person name="Ratanakhanokchai K."/>
            <person name="Kosugi A."/>
        </authorList>
    </citation>
    <scope>NUCLEOTIDE SEQUENCE</scope>
    <source>
        <strain evidence="2">DA-C8</strain>
    </source>
</reference>
<organism evidence="2 3">
    <name type="scientific">Insulibacter thermoxylanivorax</name>
    <dbReference type="NCBI Taxonomy" id="2749268"/>
    <lineage>
        <taxon>Bacteria</taxon>
        <taxon>Bacillati</taxon>
        <taxon>Bacillota</taxon>
        <taxon>Bacilli</taxon>
        <taxon>Bacillales</taxon>
        <taxon>Paenibacillaceae</taxon>
        <taxon>Insulibacter</taxon>
    </lineage>
</organism>
<dbReference type="InterPro" id="IPR008928">
    <property type="entry name" value="6-hairpin_glycosidase_sf"/>
</dbReference>
<dbReference type="AlphaFoldDB" id="A0A916VEV3"/>
<name>A0A916VEV3_9BACL</name>
<dbReference type="SUPFAM" id="SSF48208">
    <property type="entry name" value="Six-hairpin glycosidases"/>
    <property type="match status" value="1"/>
</dbReference>
<dbReference type="Proteomes" id="UP000654993">
    <property type="component" value="Unassembled WGS sequence"/>
</dbReference>
<dbReference type="Gene3D" id="2.70.98.10">
    <property type="match status" value="1"/>
</dbReference>
<dbReference type="GO" id="GO:0005975">
    <property type="term" value="P:carbohydrate metabolic process"/>
    <property type="evidence" value="ECO:0007669"/>
    <property type="project" value="InterPro"/>
</dbReference>
<dbReference type="GO" id="GO:0030246">
    <property type="term" value="F:carbohydrate binding"/>
    <property type="evidence" value="ECO:0007669"/>
    <property type="project" value="InterPro"/>
</dbReference>
<dbReference type="GO" id="GO:0004553">
    <property type="term" value="F:hydrolase activity, hydrolyzing O-glycosyl compounds"/>
    <property type="evidence" value="ECO:0007669"/>
    <property type="project" value="UniProtKB-ARBA"/>
</dbReference>
<gene>
    <name evidence="2" type="ORF">PRECH8_03050</name>
</gene>
<dbReference type="InterPro" id="IPR012341">
    <property type="entry name" value="6hp_glycosidase-like_sf"/>
</dbReference>
<reference evidence="2" key="1">
    <citation type="submission" date="2020-08" db="EMBL/GenBank/DDBJ databases">
        <authorList>
            <person name="Uke A."/>
            <person name="Chhe C."/>
            <person name="Baramee S."/>
            <person name="Kosugi A."/>
        </authorList>
    </citation>
    <scope>NUCLEOTIDE SEQUENCE</scope>
    <source>
        <strain evidence="2">DA-C8</strain>
    </source>
</reference>
<dbReference type="InterPro" id="IPR014718">
    <property type="entry name" value="GH-type_carb-bd"/>
</dbReference>
<evidence type="ECO:0000313" key="2">
    <source>
        <dbReference type="EMBL" id="GFR37009.1"/>
    </source>
</evidence>
<feature type="domain" description="GH15-like" evidence="1">
    <location>
        <begin position="277"/>
        <end position="648"/>
    </location>
</feature>